<evidence type="ECO:0000256" key="6">
    <source>
        <dbReference type="ARBA" id="ARBA00022767"/>
    </source>
</evidence>
<evidence type="ECO:0000256" key="7">
    <source>
        <dbReference type="ARBA" id="ARBA00022821"/>
    </source>
</evidence>
<evidence type="ECO:0000256" key="10">
    <source>
        <dbReference type="ARBA" id="ARBA00023002"/>
    </source>
</evidence>
<keyword evidence="10" id="KW-0560">Oxidoreductase</keyword>
<keyword evidence="11" id="KW-0408">Iron</keyword>
<dbReference type="InterPro" id="IPR037120">
    <property type="entry name" value="Haem_peroxidase_sf_animal"/>
</dbReference>
<dbReference type="Pfam" id="PF03098">
    <property type="entry name" value="An_peroxidase"/>
    <property type="match status" value="1"/>
</dbReference>
<dbReference type="Proteomes" id="UP001143463">
    <property type="component" value="Unassembled WGS sequence"/>
</dbReference>
<dbReference type="Gene3D" id="1.10.640.10">
    <property type="entry name" value="Haem peroxidase domain superfamily, animal type"/>
    <property type="match status" value="1"/>
</dbReference>
<keyword evidence="12" id="KW-0443">Lipid metabolism</keyword>
<reference evidence="15" key="2">
    <citation type="submission" date="2023-01" db="EMBL/GenBank/DDBJ databases">
        <authorList>
            <person name="Sun Q."/>
            <person name="Evtushenko L."/>
        </authorList>
    </citation>
    <scope>NUCLEOTIDE SEQUENCE</scope>
    <source>
        <strain evidence="15">VKM Ac-1069</strain>
    </source>
</reference>
<dbReference type="InterPro" id="IPR034815">
    <property type="entry name" value="A_dioxygenase"/>
</dbReference>
<dbReference type="InterPro" id="IPR019791">
    <property type="entry name" value="Haem_peroxidase_animal"/>
</dbReference>
<dbReference type="InterPro" id="IPR010255">
    <property type="entry name" value="Haem_peroxidase_sf"/>
</dbReference>
<dbReference type="SUPFAM" id="SSF48113">
    <property type="entry name" value="Heme-dependent peroxidases"/>
    <property type="match status" value="1"/>
</dbReference>
<gene>
    <name evidence="15" type="ORF">GCM10017577_50460</name>
</gene>
<evidence type="ECO:0000256" key="12">
    <source>
        <dbReference type="ARBA" id="ARBA00023098"/>
    </source>
</evidence>
<evidence type="ECO:0000256" key="13">
    <source>
        <dbReference type="ARBA" id="ARBA00023160"/>
    </source>
</evidence>
<keyword evidence="8" id="KW-0276">Fatty acid metabolism</keyword>
<protein>
    <recommendedName>
        <fullName evidence="17">Peroxidase</fullName>
    </recommendedName>
</protein>
<dbReference type="InterPro" id="IPR020835">
    <property type="entry name" value="Catalase_sf"/>
</dbReference>
<evidence type="ECO:0000313" key="15">
    <source>
        <dbReference type="EMBL" id="GLL13901.1"/>
    </source>
</evidence>
<evidence type="ECO:0000256" key="5">
    <source>
        <dbReference type="ARBA" id="ARBA00022723"/>
    </source>
</evidence>
<dbReference type="GO" id="GO:0006952">
    <property type="term" value="P:defense response"/>
    <property type="evidence" value="ECO:0007669"/>
    <property type="project" value="UniProtKB-KW"/>
</dbReference>
<organism evidence="15 16">
    <name type="scientific">Pseudonocardia halophobica</name>
    <dbReference type="NCBI Taxonomy" id="29401"/>
    <lineage>
        <taxon>Bacteria</taxon>
        <taxon>Bacillati</taxon>
        <taxon>Actinomycetota</taxon>
        <taxon>Actinomycetes</taxon>
        <taxon>Pseudonocardiales</taxon>
        <taxon>Pseudonocardiaceae</taxon>
        <taxon>Pseudonocardia</taxon>
    </lineage>
</organism>
<reference evidence="15" key="1">
    <citation type="journal article" date="2014" name="Int. J. Syst. Evol. Microbiol.">
        <title>Complete genome sequence of Corynebacterium casei LMG S-19264T (=DSM 44701T), isolated from a smear-ripened cheese.</title>
        <authorList>
            <consortium name="US DOE Joint Genome Institute (JGI-PGF)"/>
            <person name="Walter F."/>
            <person name="Albersmeier A."/>
            <person name="Kalinowski J."/>
            <person name="Ruckert C."/>
        </authorList>
    </citation>
    <scope>NUCLEOTIDE SEQUENCE</scope>
    <source>
        <strain evidence="15">VKM Ac-1069</strain>
    </source>
</reference>
<keyword evidence="4" id="KW-0349">Heme</keyword>
<dbReference type="GO" id="GO:0004601">
    <property type="term" value="F:peroxidase activity"/>
    <property type="evidence" value="ECO:0007669"/>
    <property type="project" value="UniProtKB-KW"/>
</dbReference>
<keyword evidence="13" id="KW-0275">Fatty acid biosynthesis</keyword>
<dbReference type="GO" id="GO:0006979">
    <property type="term" value="P:response to oxidative stress"/>
    <property type="evidence" value="ECO:0007669"/>
    <property type="project" value="InterPro"/>
</dbReference>
<dbReference type="EMBL" id="BSFQ01000026">
    <property type="protein sequence ID" value="GLL13901.1"/>
    <property type="molecule type" value="Genomic_DNA"/>
</dbReference>
<evidence type="ECO:0000256" key="4">
    <source>
        <dbReference type="ARBA" id="ARBA00022617"/>
    </source>
</evidence>
<dbReference type="GO" id="GO:0046872">
    <property type="term" value="F:metal ion binding"/>
    <property type="evidence" value="ECO:0007669"/>
    <property type="project" value="UniProtKB-KW"/>
</dbReference>
<sequence>MDVTRTSRYERYDGGSPAAEIPIFEAMAREIMRVQERNRRRAGLRSVRRAFHARPLLGVEDARLEVGPALGPDLRQGCFVPGATLPVTVRLSAASGMPRPDTEPDLYGLAVRVHADGVSHDLLMTNFEVSPAANAREFVAMAVATAGRTSRAGRLVGLLTRLPLRVGPRATLRIVRNLARSARTVDSLAEETYWSRGAILWGTAGPVRYRLRPLVTPAAAKVDGASRLRGDLARRLSAGEVVFAFEVQRFVSERRTPVEDTAKRWDAPWEPVARLVLPQRECASAESVLAEHRVERLAFNPWNTTDDFRPLGNLNRARRAAYEASSACRSAERYPEDEPRRQALAAAAAGTVFRVVDRVRPWHALPTPLALLNLSLMRRRLRQHNLIDPARPDSVEVRSPATPSAEARTGRTYTGRDNDLSEPAMGSVGTVFGRNMANGPTVLGSPDPISVADRLMTRGRFIPAPSLNVLAAAWIQFQVHDWVNHRRRPLADDPIRLPLPPGRPWRNRPGDGPPDREMLIARDADAGINATSHWWDGSEVYGADEERARELREDKGRGARLVLDGGHLPLDRGLPLTGFSDSWWLGLSIVQTLFAREHNAVCDALEQEYPGLGPERTYQTARLVVSALIAKIHTVEWTPAILATEVIDQALNVNWRGAQSHLLTRFGLRLLDPRAVHGIPGSSPGHDGVPFALTEEFVTVYRMHPLIPDDYVFLDHASGRERERAEFLDIHGLGAEKMHRRIGLPDAVFSFGKASPGAVSLHNFPNALRAFERDGEMVDLAVVDILRTRTRGVPRYNEFRAALHMPPVRSFAELTDDPSTRATLAELYGEVDRVDTVVGLLAEQPPAGFGFSDTAFRIFLLMASRRLQSDRFLTVDYRPEIYTELGLDWVERGGMADVIRRHCPELSGTVPEGRSVFAPWS</sequence>
<evidence type="ECO:0008006" key="17">
    <source>
        <dbReference type="Google" id="ProtNLM"/>
    </source>
</evidence>
<evidence type="ECO:0000256" key="8">
    <source>
        <dbReference type="ARBA" id="ARBA00022832"/>
    </source>
</evidence>
<evidence type="ECO:0000256" key="1">
    <source>
        <dbReference type="ARBA" id="ARBA00001913"/>
    </source>
</evidence>
<keyword evidence="5" id="KW-0479">Metal-binding</keyword>
<evidence type="ECO:0000256" key="2">
    <source>
        <dbReference type="ARBA" id="ARBA00022516"/>
    </source>
</evidence>
<dbReference type="RefSeq" id="WP_037038556.1">
    <property type="nucleotide sequence ID" value="NZ_BAAAUZ010000037.1"/>
</dbReference>
<dbReference type="AlphaFoldDB" id="A0A9W6NYM4"/>
<dbReference type="PANTHER" id="PTHR11903">
    <property type="entry name" value="PROSTAGLANDIN G/H SYNTHASE"/>
    <property type="match status" value="1"/>
</dbReference>
<dbReference type="InterPro" id="IPR050783">
    <property type="entry name" value="Oxylipin_biosynth_metab"/>
</dbReference>
<keyword evidence="6" id="KW-0925">Oxylipin biosynthesis</keyword>
<keyword evidence="3" id="KW-0575">Peroxidase</keyword>
<evidence type="ECO:0000256" key="14">
    <source>
        <dbReference type="SAM" id="MobiDB-lite"/>
    </source>
</evidence>
<dbReference type="PROSITE" id="PS50292">
    <property type="entry name" value="PEROXIDASE_3"/>
    <property type="match status" value="1"/>
</dbReference>
<dbReference type="Gene3D" id="2.40.180.10">
    <property type="entry name" value="Catalase core domain"/>
    <property type="match status" value="1"/>
</dbReference>
<dbReference type="PANTHER" id="PTHR11903:SF11">
    <property type="entry name" value="ALPHA-DIOXYGENASE 1"/>
    <property type="match status" value="1"/>
</dbReference>
<dbReference type="CDD" id="cd09818">
    <property type="entry name" value="PIOX_like"/>
    <property type="match status" value="1"/>
</dbReference>
<accession>A0A9W6NYM4</accession>
<comment type="caution">
    <text evidence="15">The sequence shown here is derived from an EMBL/GenBank/DDBJ whole genome shotgun (WGS) entry which is preliminary data.</text>
</comment>
<evidence type="ECO:0000256" key="11">
    <source>
        <dbReference type="ARBA" id="ARBA00023004"/>
    </source>
</evidence>
<dbReference type="GO" id="GO:0006633">
    <property type="term" value="P:fatty acid biosynthetic process"/>
    <property type="evidence" value="ECO:0007669"/>
    <property type="project" value="UniProtKB-KW"/>
</dbReference>
<dbReference type="GO" id="GO:0031408">
    <property type="term" value="P:oxylipin biosynthetic process"/>
    <property type="evidence" value="ECO:0007669"/>
    <property type="project" value="UniProtKB-KW"/>
</dbReference>
<dbReference type="GO" id="GO:0016702">
    <property type="term" value="F:oxidoreductase activity, acting on single donors with incorporation of molecular oxygen, incorporation of two atoms of oxygen"/>
    <property type="evidence" value="ECO:0007669"/>
    <property type="project" value="TreeGrafter"/>
</dbReference>
<keyword evidence="7" id="KW-0611">Plant defense</keyword>
<dbReference type="PRINTS" id="PR00457">
    <property type="entry name" value="ANPEROXIDASE"/>
</dbReference>
<evidence type="ECO:0000256" key="9">
    <source>
        <dbReference type="ARBA" id="ARBA00022964"/>
    </source>
</evidence>
<comment type="cofactor">
    <cofactor evidence="1">
        <name>Ca(2+)</name>
        <dbReference type="ChEBI" id="CHEBI:29108"/>
    </cofactor>
</comment>
<keyword evidence="9" id="KW-0223">Dioxygenase</keyword>
<feature type="region of interest" description="Disordered" evidence="14">
    <location>
        <begin position="391"/>
        <end position="427"/>
    </location>
</feature>
<proteinExistence type="predicted"/>
<dbReference type="SUPFAM" id="SSF56634">
    <property type="entry name" value="Heme-dependent catalase-like"/>
    <property type="match status" value="1"/>
</dbReference>
<evidence type="ECO:0000256" key="3">
    <source>
        <dbReference type="ARBA" id="ARBA00022559"/>
    </source>
</evidence>
<dbReference type="GO" id="GO:0020037">
    <property type="term" value="F:heme binding"/>
    <property type="evidence" value="ECO:0007669"/>
    <property type="project" value="InterPro"/>
</dbReference>
<keyword evidence="2" id="KW-0444">Lipid biosynthesis</keyword>
<keyword evidence="16" id="KW-1185">Reference proteome</keyword>
<evidence type="ECO:0000313" key="16">
    <source>
        <dbReference type="Proteomes" id="UP001143463"/>
    </source>
</evidence>
<name>A0A9W6NYM4_9PSEU</name>